<evidence type="ECO:0000256" key="7">
    <source>
        <dbReference type="ARBA" id="ARBA00023049"/>
    </source>
</evidence>
<dbReference type="InterPro" id="IPR036005">
    <property type="entry name" value="Creatinase/aminopeptidase-like"/>
</dbReference>
<evidence type="ECO:0000313" key="17">
    <source>
        <dbReference type="EMBL" id="KAI3437610.1"/>
    </source>
</evidence>
<dbReference type="SMART" id="SM01011">
    <property type="entry name" value="AMP_N"/>
    <property type="match status" value="1"/>
</dbReference>
<proteinExistence type="inferred from homology"/>
<evidence type="ECO:0000256" key="8">
    <source>
        <dbReference type="ARBA" id="ARBA00023211"/>
    </source>
</evidence>
<evidence type="ECO:0000259" key="16">
    <source>
        <dbReference type="SMART" id="SM01011"/>
    </source>
</evidence>
<evidence type="ECO:0000256" key="1">
    <source>
        <dbReference type="ARBA" id="ARBA00001936"/>
    </source>
</evidence>
<evidence type="ECO:0000256" key="14">
    <source>
        <dbReference type="ARBA" id="ARBA00044351"/>
    </source>
</evidence>
<dbReference type="Proteomes" id="UP001055712">
    <property type="component" value="Unassembled WGS sequence"/>
</dbReference>
<dbReference type="InterPro" id="IPR052433">
    <property type="entry name" value="X-Pro_dipept-like"/>
</dbReference>
<dbReference type="AlphaFoldDB" id="A0A9D4TXP2"/>
<dbReference type="PANTHER" id="PTHR48480:SF2">
    <property type="entry name" value="PEPTIDASE D"/>
    <property type="match status" value="1"/>
</dbReference>
<dbReference type="Pfam" id="PF00557">
    <property type="entry name" value="Peptidase_M24"/>
    <property type="match status" value="1"/>
</dbReference>
<evidence type="ECO:0000256" key="11">
    <source>
        <dbReference type="ARBA" id="ARBA00044141"/>
    </source>
</evidence>
<dbReference type="Gene3D" id="3.90.230.10">
    <property type="entry name" value="Creatinase/methionine aminopeptidase superfamily"/>
    <property type="match status" value="1"/>
</dbReference>
<dbReference type="GO" id="GO:0070006">
    <property type="term" value="F:metalloaminopeptidase activity"/>
    <property type="evidence" value="ECO:0007669"/>
    <property type="project" value="InterPro"/>
</dbReference>
<dbReference type="GO" id="GO:0102009">
    <property type="term" value="F:proline dipeptidase activity"/>
    <property type="evidence" value="ECO:0007669"/>
    <property type="project" value="UniProtKB-EC"/>
</dbReference>
<dbReference type="FunFam" id="3.90.230.10:FF:000002">
    <property type="entry name" value="Xaa-Pro aminopeptidase 3"/>
    <property type="match status" value="1"/>
</dbReference>
<evidence type="ECO:0000313" key="18">
    <source>
        <dbReference type="Proteomes" id="UP001055712"/>
    </source>
</evidence>
<name>A0A9D4TXP2_CHLVU</name>
<keyword evidence="7" id="KW-0482">Metalloprotease</keyword>
<protein>
    <recommendedName>
        <fullName evidence="11">Xaa-Pro dipeptidase</fullName>
        <ecNumber evidence="10">3.4.13.9</ecNumber>
    </recommendedName>
    <alternativeName>
        <fullName evidence="14">Imidodipeptidase</fullName>
    </alternativeName>
    <alternativeName>
        <fullName evidence="12">Peptidase D</fullName>
    </alternativeName>
    <alternativeName>
        <fullName evidence="13">Proline dipeptidase</fullName>
    </alternativeName>
</protein>
<dbReference type="InterPro" id="IPR000994">
    <property type="entry name" value="Pept_M24"/>
</dbReference>
<dbReference type="GO" id="GO:0006508">
    <property type="term" value="P:proteolysis"/>
    <property type="evidence" value="ECO:0007669"/>
    <property type="project" value="UniProtKB-KW"/>
</dbReference>
<organism evidence="17 18">
    <name type="scientific">Chlorella vulgaris</name>
    <name type="common">Green alga</name>
    <dbReference type="NCBI Taxonomy" id="3077"/>
    <lineage>
        <taxon>Eukaryota</taxon>
        <taxon>Viridiplantae</taxon>
        <taxon>Chlorophyta</taxon>
        <taxon>core chlorophytes</taxon>
        <taxon>Trebouxiophyceae</taxon>
        <taxon>Chlorellales</taxon>
        <taxon>Chlorellaceae</taxon>
        <taxon>Chlorella clade</taxon>
        <taxon>Chlorella</taxon>
    </lineage>
</organism>
<dbReference type="OrthoDB" id="10261878at2759"/>
<dbReference type="Pfam" id="PF05195">
    <property type="entry name" value="AMP_N"/>
    <property type="match status" value="1"/>
</dbReference>
<evidence type="ECO:0000256" key="4">
    <source>
        <dbReference type="ARBA" id="ARBA00022723"/>
    </source>
</evidence>
<dbReference type="CDD" id="cd01087">
    <property type="entry name" value="Prolidase"/>
    <property type="match status" value="1"/>
</dbReference>
<evidence type="ECO:0000256" key="12">
    <source>
        <dbReference type="ARBA" id="ARBA00044252"/>
    </source>
</evidence>
<reference evidence="17" key="1">
    <citation type="journal article" date="2019" name="Plant J.">
        <title>Chlorella vulgaris genome assembly and annotation reveals the molecular basis for metabolic acclimation to high light conditions.</title>
        <authorList>
            <person name="Cecchin M."/>
            <person name="Marcolungo L."/>
            <person name="Rossato M."/>
            <person name="Girolomoni L."/>
            <person name="Cosentino E."/>
            <person name="Cuine S."/>
            <person name="Li-Beisson Y."/>
            <person name="Delledonne M."/>
            <person name="Ballottari M."/>
        </authorList>
    </citation>
    <scope>NUCLEOTIDE SEQUENCE</scope>
    <source>
        <strain evidence="17">211/11P</strain>
    </source>
</reference>
<keyword evidence="6" id="KW-0224">Dipeptidase</keyword>
<keyword evidence="8" id="KW-0464">Manganese</keyword>
<dbReference type="Gene3D" id="3.40.350.10">
    <property type="entry name" value="Creatinase/prolidase N-terminal domain"/>
    <property type="match status" value="1"/>
</dbReference>
<dbReference type="SUPFAM" id="SSF53092">
    <property type="entry name" value="Creatinase/prolidase N-terminal domain"/>
    <property type="match status" value="1"/>
</dbReference>
<comment type="subunit">
    <text evidence="2">Homodimer.</text>
</comment>
<evidence type="ECO:0000256" key="15">
    <source>
        <dbReference type="ARBA" id="ARBA00048994"/>
    </source>
</evidence>
<dbReference type="EMBL" id="SIDB01000001">
    <property type="protein sequence ID" value="KAI3437610.1"/>
    <property type="molecule type" value="Genomic_DNA"/>
</dbReference>
<keyword evidence="4" id="KW-0479">Metal-binding</keyword>
<feature type="domain" description="Aminopeptidase P N-terminal" evidence="16">
    <location>
        <begin position="14"/>
        <end position="155"/>
    </location>
</feature>
<reference evidence="17" key="2">
    <citation type="submission" date="2020-11" db="EMBL/GenBank/DDBJ databases">
        <authorList>
            <person name="Cecchin M."/>
            <person name="Marcolungo L."/>
            <person name="Rossato M."/>
            <person name="Girolomoni L."/>
            <person name="Cosentino E."/>
            <person name="Cuine S."/>
            <person name="Li-Beisson Y."/>
            <person name="Delledonne M."/>
            <person name="Ballottari M."/>
        </authorList>
    </citation>
    <scope>NUCLEOTIDE SEQUENCE</scope>
    <source>
        <strain evidence="17">211/11P</strain>
        <tissue evidence="17">Whole cell</tissue>
    </source>
</reference>
<dbReference type="InterPro" id="IPR029149">
    <property type="entry name" value="Creatin/AminoP/Spt16_N"/>
</dbReference>
<evidence type="ECO:0000256" key="3">
    <source>
        <dbReference type="ARBA" id="ARBA00022670"/>
    </source>
</evidence>
<accession>A0A9D4TXP2</accession>
<comment type="catalytic activity">
    <reaction evidence="15">
        <text>Xaa-L-Pro dipeptide + H2O = an L-alpha-amino acid + L-proline</text>
        <dbReference type="Rhea" id="RHEA:76407"/>
        <dbReference type="ChEBI" id="CHEBI:15377"/>
        <dbReference type="ChEBI" id="CHEBI:59869"/>
        <dbReference type="ChEBI" id="CHEBI:60039"/>
        <dbReference type="ChEBI" id="CHEBI:195196"/>
        <dbReference type="EC" id="3.4.13.9"/>
    </reaction>
</comment>
<evidence type="ECO:0000256" key="13">
    <source>
        <dbReference type="ARBA" id="ARBA00044284"/>
    </source>
</evidence>
<dbReference type="InterPro" id="IPR007865">
    <property type="entry name" value="Aminopep_P_N"/>
</dbReference>
<comment type="caution">
    <text evidence="17">The sequence shown here is derived from an EMBL/GenBank/DDBJ whole genome shotgun (WGS) entry which is preliminary data.</text>
</comment>
<evidence type="ECO:0000256" key="5">
    <source>
        <dbReference type="ARBA" id="ARBA00022801"/>
    </source>
</evidence>
<gene>
    <name evidence="17" type="ORF">D9Q98_000062</name>
</gene>
<keyword evidence="5" id="KW-0378">Hydrolase</keyword>
<keyword evidence="18" id="KW-1185">Reference proteome</keyword>
<sequence length="488" mass="53351">MGDVYRLGRGLGVPRGELHHDIRTRFLHRFRQLSGLPLEDMGVVVLQGGSGFPLYNSDNEMLFRQEAYFQYMFGVNDLQGWYGAFDIRTGRAFLFMPRLPASYAVWMGHILRLEEAKAKYSVDEVRYVDELSAVLAELAPPCLHTLDGGINSDSGLPMPAVSFAGIEQFTVEARSLHPVLTECRVFKTPAELAVMQYACSVASAAHVAVMQGVKPGMFEFQAESLYLHKMYSQGCRGSHYTPIFASGSNAAILHYGHAGAPNSRQMQASELLLVDAGAEYYRYAADITTTFPVGGTFTPDQALIYNAVLAASRAVIAAMKPGVRWPDMHLLAERTILAALQAAGLLAGDLEAMLEARLGAVFMPHGLGHFLGLDTHDVGGYQPGGPERPQGAGISRLRTARVLEAGMVITVEPGCYFTRVLLEPAFVDPLLGRFLVEERLRQFMDFGGVRIEDDVLVTADGAQTMCDVPRTVEEVEAVMGGAPWPLDR</sequence>
<evidence type="ECO:0000256" key="2">
    <source>
        <dbReference type="ARBA" id="ARBA00011738"/>
    </source>
</evidence>
<comment type="cofactor">
    <cofactor evidence="1">
        <name>Mn(2+)</name>
        <dbReference type="ChEBI" id="CHEBI:29035"/>
    </cofactor>
</comment>
<dbReference type="PANTHER" id="PTHR48480">
    <property type="match status" value="1"/>
</dbReference>
<evidence type="ECO:0000256" key="10">
    <source>
        <dbReference type="ARBA" id="ARBA00044051"/>
    </source>
</evidence>
<dbReference type="SUPFAM" id="SSF55920">
    <property type="entry name" value="Creatinase/aminopeptidase"/>
    <property type="match status" value="1"/>
</dbReference>
<evidence type="ECO:0000256" key="9">
    <source>
        <dbReference type="ARBA" id="ARBA00043990"/>
    </source>
</evidence>
<evidence type="ECO:0000256" key="6">
    <source>
        <dbReference type="ARBA" id="ARBA00022997"/>
    </source>
</evidence>
<dbReference type="EC" id="3.4.13.9" evidence="10"/>
<dbReference type="GO" id="GO:0030145">
    <property type="term" value="F:manganese ion binding"/>
    <property type="evidence" value="ECO:0007669"/>
    <property type="project" value="InterPro"/>
</dbReference>
<keyword evidence="3" id="KW-0645">Protease</keyword>
<comment type="similarity">
    <text evidence="9">Belongs to the peptidase M24B family. Eukaryotic-type prolidase subfamily.</text>
</comment>